<feature type="transmembrane region" description="Helical" evidence="6">
    <location>
        <begin position="34"/>
        <end position="57"/>
    </location>
</feature>
<dbReference type="PANTHER" id="PTHR33885">
    <property type="entry name" value="PHAGE SHOCK PROTEIN C"/>
    <property type="match status" value="1"/>
</dbReference>
<dbReference type="InterPro" id="IPR007168">
    <property type="entry name" value="Phageshock_PspC_N"/>
</dbReference>
<evidence type="ECO:0000256" key="5">
    <source>
        <dbReference type="ARBA" id="ARBA00023136"/>
    </source>
</evidence>
<dbReference type="RefSeq" id="WP_085518618.1">
    <property type="nucleotide sequence ID" value="NZ_FXAW01000008.1"/>
</dbReference>
<evidence type="ECO:0000313" key="8">
    <source>
        <dbReference type="EMBL" id="SMG48497.1"/>
    </source>
</evidence>
<dbReference type="Proteomes" id="UP000193804">
    <property type="component" value="Unassembled WGS sequence"/>
</dbReference>
<evidence type="ECO:0000256" key="3">
    <source>
        <dbReference type="ARBA" id="ARBA00022692"/>
    </source>
</evidence>
<keyword evidence="3 6" id="KW-0812">Transmembrane</keyword>
<keyword evidence="9" id="KW-1185">Reference proteome</keyword>
<feature type="domain" description="Phage shock protein PspC N-terminal" evidence="7">
    <location>
        <begin position="4"/>
        <end position="59"/>
    </location>
</feature>
<dbReference type="InterPro" id="IPR052027">
    <property type="entry name" value="PspC"/>
</dbReference>
<name>A0A1X7L4E2_9BACT</name>
<protein>
    <submittedName>
        <fullName evidence="8">Phage shock protein C (PspC) family protein</fullName>
    </submittedName>
</protein>
<dbReference type="GO" id="GO:0005886">
    <property type="term" value="C:plasma membrane"/>
    <property type="evidence" value="ECO:0007669"/>
    <property type="project" value="UniProtKB-SubCell"/>
</dbReference>
<organism evidence="8 9">
    <name type="scientific">Marivirga sericea</name>
    <dbReference type="NCBI Taxonomy" id="1028"/>
    <lineage>
        <taxon>Bacteria</taxon>
        <taxon>Pseudomonadati</taxon>
        <taxon>Bacteroidota</taxon>
        <taxon>Cytophagia</taxon>
        <taxon>Cytophagales</taxon>
        <taxon>Marivirgaceae</taxon>
        <taxon>Marivirga</taxon>
    </lineage>
</organism>
<sequence length="75" mass="8342">MKNRVLKKSKNKVIAGICAGIAEYFGWQPSQVRLMFVIAIILGASGVLAYVILFFLMPNSDSNDSSPFNIKDFEK</sequence>
<reference evidence="9" key="1">
    <citation type="submission" date="2017-04" db="EMBL/GenBank/DDBJ databases">
        <authorList>
            <person name="Varghese N."/>
            <person name="Submissions S."/>
        </authorList>
    </citation>
    <scope>NUCLEOTIDE SEQUENCE [LARGE SCALE GENOMIC DNA]</scope>
    <source>
        <strain evidence="9">DSM 4125</strain>
    </source>
</reference>
<evidence type="ECO:0000259" key="7">
    <source>
        <dbReference type="Pfam" id="PF04024"/>
    </source>
</evidence>
<keyword evidence="4 6" id="KW-1133">Transmembrane helix</keyword>
<dbReference type="PANTHER" id="PTHR33885:SF3">
    <property type="entry name" value="PHAGE SHOCK PROTEIN C"/>
    <property type="match status" value="1"/>
</dbReference>
<gene>
    <name evidence="8" type="ORF">SAMN05661096_03484</name>
</gene>
<evidence type="ECO:0000256" key="4">
    <source>
        <dbReference type="ARBA" id="ARBA00022989"/>
    </source>
</evidence>
<evidence type="ECO:0000256" key="6">
    <source>
        <dbReference type="SAM" id="Phobius"/>
    </source>
</evidence>
<dbReference type="EMBL" id="FXAW01000008">
    <property type="protein sequence ID" value="SMG48497.1"/>
    <property type="molecule type" value="Genomic_DNA"/>
</dbReference>
<evidence type="ECO:0000256" key="2">
    <source>
        <dbReference type="ARBA" id="ARBA00022475"/>
    </source>
</evidence>
<evidence type="ECO:0000313" key="9">
    <source>
        <dbReference type="Proteomes" id="UP000193804"/>
    </source>
</evidence>
<dbReference type="Pfam" id="PF04024">
    <property type="entry name" value="PspC"/>
    <property type="match status" value="1"/>
</dbReference>
<accession>A0A1X7L4E2</accession>
<dbReference type="AlphaFoldDB" id="A0A1X7L4E2"/>
<proteinExistence type="predicted"/>
<dbReference type="OrthoDB" id="5772680at2"/>
<dbReference type="STRING" id="1028.SAMN05661096_03484"/>
<keyword evidence="5 6" id="KW-0472">Membrane</keyword>
<evidence type="ECO:0000256" key="1">
    <source>
        <dbReference type="ARBA" id="ARBA00004162"/>
    </source>
</evidence>
<keyword evidence="2" id="KW-1003">Cell membrane</keyword>
<comment type="subcellular location">
    <subcellularLocation>
        <location evidence="1">Cell membrane</location>
        <topology evidence="1">Single-pass membrane protein</topology>
    </subcellularLocation>
</comment>